<dbReference type="PANTHER" id="PTHR11360">
    <property type="entry name" value="MONOCARBOXYLATE TRANSPORTER"/>
    <property type="match status" value="1"/>
</dbReference>
<evidence type="ECO:0000256" key="1">
    <source>
        <dbReference type="ARBA" id="ARBA00022692"/>
    </source>
</evidence>
<evidence type="ECO:0000256" key="3">
    <source>
        <dbReference type="ARBA" id="ARBA00023136"/>
    </source>
</evidence>
<feature type="transmembrane region" description="Helical" evidence="4">
    <location>
        <begin position="295"/>
        <end position="316"/>
    </location>
</feature>
<keyword evidence="2 4" id="KW-1133">Transmembrane helix</keyword>
<feature type="transmembrane region" description="Helical" evidence="4">
    <location>
        <begin position="54"/>
        <end position="75"/>
    </location>
</feature>
<proteinExistence type="predicted"/>
<protein>
    <submittedName>
        <fullName evidence="5">Predicted arabinose efflux permease, MFS family</fullName>
    </submittedName>
</protein>
<dbReference type="InterPro" id="IPR011701">
    <property type="entry name" value="MFS"/>
</dbReference>
<feature type="transmembrane region" description="Helical" evidence="4">
    <location>
        <begin position="176"/>
        <end position="199"/>
    </location>
</feature>
<dbReference type="RefSeq" id="WP_092860030.1">
    <property type="nucleotide sequence ID" value="NZ_FOQH01000005.1"/>
</dbReference>
<evidence type="ECO:0000313" key="6">
    <source>
        <dbReference type="Proteomes" id="UP000199377"/>
    </source>
</evidence>
<sequence>MTMHQKAETSRAPDGAPPPDRLAVAVISLGQLLAWSALYYTFPALLPRFEAEFAAAAVPASLAMTLSLATMACLAPTSGRWVDRGRAPWTMPAGALLGALGLCLVALAAAKPLFLLGWAVVGAGSAFCLYEPCFALLTRARGLSARRAIAAVTLTAGFATLVSFPANAALEAAFGWRGAALGMAGVAALLAAPLLAWSARRIEREAPPRAPGAPVSRGLSVLTALRRPGVARIVAAFLGASVAHGIVAAHMLPLLAAQGVPQAIAISVAAAVGPMQVVGRIALIASPPGWPPRRLATASLTGLALASVALLSAGWGLGLAGAALFVALQGISIGTVTILRPVVLAETSGTGDYGSVSGAAALAWIAGMAASPSLGGALRALGGAEATLLATLLLSLSGALLLMPLRRG</sequence>
<dbReference type="Pfam" id="PF07690">
    <property type="entry name" value="MFS_1"/>
    <property type="match status" value="1"/>
</dbReference>
<dbReference type="STRING" id="1114924.SAMN05216258_105196"/>
<feature type="transmembrane region" description="Helical" evidence="4">
    <location>
        <begin position="21"/>
        <end position="42"/>
    </location>
</feature>
<dbReference type="SUPFAM" id="SSF103473">
    <property type="entry name" value="MFS general substrate transporter"/>
    <property type="match status" value="1"/>
</dbReference>
<dbReference type="AlphaFoldDB" id="A0A1I3GJC4"/>
<evidence type="ECO:0000256" key="2">
    <source>
        <dbReference type="ARBA" id="ARBA00022989"/>
    </source>
</evidence>
<dbReference type="Gene3D" id="1.20.1250.20">
    <property type="entry name" value="MFS general substrate transporter like domains"/>
    <property type="match status" value="1"/>
</dbReference>
<feature type="transmembrane region" description="Helical" evidence="4">
    <location>
        <begin position="233"/>
        <end position="257"/>
    </location>
</feature>
<feature type="transmembrane region" description="Helical" evidence="4">
    <location>
        <begin position="263"/>
        <end position="283"/>
    </location>
</feature>
<feature type="transmembrane region" description="Helical" evidence="4">
    <location>
        <begin position="87"/>
        <end position="109"/>
    </location>
</feature>
<feature type="transmembrane region" description="Helical" evidence="4">
    <location>
        <begin position="355"/>
        <end position="374"/>
    </location>
</feature>
<dbReference type="Proteomes" id="UP000199377">
    <property type="component" value="Unassembled WGS sequence"/>
</dbReference>
<organism evidence="5 6">
    <name type="scientific">Albimonas pacifica</name>
    <dbReference type="NCBI Taxonomy" id="1114924"/>
    <lineage>
        <taxon>Bacteria</taxon>
        <taxon>Pseudomonadati</taxon>
        <taxon>Pseudomonadota</taxon>
        <taxon>Alphaproteobacteria</taxon>
        <taxon>Rhodobacterales</taxon>
        <taxon>Paracoccaceae</taxon>
        <taxon>Albimonas</taxon>
    </lineage>
</organism>
<feature type="transmembrane region" description="Helical" evidence="4">
    <location>
        <begin position="386"/>
        <end position="405"/>
    </location>
</feature>
<keyword evidence="6" id="KW-1185">Reference proteome</keyword>
<gene>
    <name evidence="5" type="ORF">SAMN05216258_105196</name>
</gene>
<dbReference type="PANTHER" id="PTHR11360:SF290">
    <property type="entry name" value="MONOCARBOXYLATE MFS PERMEASE"/>
    <property type="match status" value="1"/>
</dbReference>
<keyword evidence="3 4" id="KW-0472">Membrane</keyword>
<name>A0A1I3GJC4_9RHOB</name>
<dbReference type="GO" id="GO:0022857">
    <property type="term" value="F:transmembrane transporter activity"/>
    <property type="evidence" value="ECO:0007669"/>
    <property type="project" value="InterPro"/>
</dbReference>
<dbReference type="EMBL" id="FOQH01000005">
    <property type="protein sequence ID" value="SFI23578.1"/>
    <property type="molecule type" value="Genomic_DNA"/>
</dbReference>
<accession>A0A1I3GJC4</accession>
<reference evidence="5 6" key="1">
    <citation type="submission" date="2016-10" db="EMBL/GenBank/DDBJ databases">
        <authorList>
            <person name="de Groot N.N."/>
        </authorList>
    </citation>
    <scope>NUCLEOTIDE SEQUENCE [LARGE SCALE GENOMIC DNA]</scope>
    <source>
        <strain evidence="5 6">CGMCC 1.11030</strain>
    </source>
</reference>
<dbReference type="InterPro" id="IPR036259">
    <property type="entry name" value="MFS_trans_sf"/>
</dbReference>
<dbReference type="OrthoDB" id="7200137at2"/>
<dbReference type="InterPro" id="IPR050327">
    <property type="entry name" value="Proton-linked_MCT"/>
</dbReference>
<feature type="transmembrane region" description="Helical" evidence="4">
    <location>
        <begin position="322"/>
        <end position="343"/>
    </location>
</feature>
<feature type="transmembrane region" description="Helical" evidence="4">
    <location>
        <begin position="149"/>
        <end position="170"/>
    </location>
</feature>
<feature type="transmembrane region" description="Helical" evidence="4">
    <location>
        <begin position="115"/>
        <end position="137"/>
    </location>
</feature>
<evidence type="ECO:0000256" key="4">
    <source>
        <dbReference type="SAM" id="Phobius"/>
    </source>
</evidence>
<evidence type="ECO:0000313" key="5">
    <source>
        <dbReference type="EMBL" id="SFI23578.1"/>
    </source>
</evidence>
<keyword evidence="1 4" id="KW-0812">Transmembrane</keyword>